<feature type="transmembrane region" description="Helical" evidence="1">
    <location>
        <begin position="75"/>
        <end position="94"/>
    </location>
</feature>
<feature type="transmembrane region" description="Helical" evidence="1">
    <location>
        <begin position="12"/>
        <end position="30"/>
    </location>
</feature>
<proteinExistence type="predicted"/>
<accession>E9NZW0</accession>
<name>E9NZW0_BIGNA</name>
<feature type="transmembrane region" description="Helical" evidence="1">
    <location>
        <begin position="125"/>
        <end position="143"/>
    </location>
</feature>
<keyword evidence="2" id="KW-0496">Mitochondrion</keyword>
<dbReference type="EMBL" id="HQ840955">
    <property type="protein sequence ID" value="ADV41807.1"/>
    <property type="molecule type" value="Genomic_DNA"/>
</dbReference>
<feature type="transmembrane region" description="Helical" evidence="1">
    <location>
        <begin position="303"/>
        <end position="323"/>
    </location>
</feature>
<geneLocation type="mitochondrion" evidence="2"/>
<keyword evidence="1" id="KW-0812">Transmembrane</keyword>
<dbReference type="AlphaFoldDB" id="E9NZW0"/>
<feature type="transmembrane region" description="Helical" evidence="1">
    <location>
        <begin position="243"/>
        <end position="265"/>
    </location>
</feature>
<feature type="transmembrane region" description="Helical" evidence="1">
    <location>
        <begin position="174"/>
        <end position="196"/>
    </location>
</feature>
<reference evidence="2" key="1">
    <citation type="submission" date="2011-01" db="EMBL/GenBank/DDBJ databases">
        <authorList>
            <person name="Burger G."/>
        </authorList>
    </citation>
    <scope>NUCLEOTIDE SEQUENCE</scope>
</reference>
<reference evidence="2" key="2">
    <citation type="submission" date="2011-01" db="EMBL/GenBank/DDBJ databases">
        <authorList>
            <person name="McFadden G."/>
        </authorList>
    </citation>
    <scope>NUCLEOTIDE SEQUENCE</scope>
</reference>
<gene>
    <name evidence="2" type="primary">orf494</name>
</gene>
<keyword evidence="1" id="KW-0472">Membrane</keyword>
<sequence length="494" mass="58147">MFPVNYKLEKIYYYFVASTFKPMIPILSLMKPQVRFPDDRNIVSVLFSRLGITKEQSLRFNLFVTYFHDIDKASFIAYSILFLSTCYLLLKLFGEPKRFVGTGPYQYPTIREYVREMLEVFLISPIYYVFFSGLISYSLVTCLNLSGPPFWILLIGCYLILMAFKPLLYDLITWISWSLVCTNCVPLAFLGLRLKWARQYADFDFRTSVGVCMLINIFLESSLLAFGWQLMALWSCCWIFPGLWARLTLLVCYPAIYIFLMRLPLFWYTCFAWLHYFYTRLWFCLILLGLVGLGYLGVLGSCWWSYLKLFFFSGCALYCILAIPVTFRTYGSIPVDPPDPAIDEGFDNSEYFDKIGSMCTPLKKESAICAFQFPLIALLGVEWYIWAYGDETYCGGNWHTFRKRRTVYETLFVITSFYTEIPRWYIPHMSVPRSFLKDAWFDLEICLAMLYEFRWDQKTRERLGPFNESIRQYQRVLIVGILWCFCGGILVFMN</sequence>
<feature type="transmembrane region" description="Helical" evidence="1">
    <location>
        <begin position="150"/>
        <end position="168"/>
    </location>
</feature>
<organism evidence="2">
    <name type="scientific">Bigelowiella natans</name>
    <name type="common">Pedinomonas minutissima</name>
    <name type="synonym">Chlorarachnion sp. (strain CCMP621)</name>
    <dbReference type="NCBI Taxonomy" id="227086"/>
    <lineage>
        <taxon>Eukaryota</taxon>
        <taxon>Sar</taxon>
        <taxon>Rhizaria</taxon>
        <taxon>Cercozoa</taxon>
        <taxon>Chlorarachniophyceae</taxon>
        <taxon>Bigelowiella</taxon>
    </lineage>
</organism>
<feature type="transmembrane region" description="Helical" evidence="1">
    <location>
        <begin position="277"/>
        <end position="297"/>
    </location>
</feature>
<keyword evidence="1" id="KW-1133">Transmembrane helix</keyword>
<feature type="transmembrane region" description="Helical" evidence="1">
    <location>
        <begin position="208"/>
        <end position="231"/>
    </location>
</feature>
<feature type="transmembrane region" description="Helical" evidence="1">
    <location>
        <begin position="367"/>
        <end position="386"/>
    </location>
</feature>
<protein>
    <submittedName>
        <fullName evidence="2">Uncharacterized protein orf494</fullName>
    </submittedName>
</protein>
<feature type="transmembrane region" description="Helical" evidence="1">
    <location>
        <begin position="476"/>
        <end position="493"/>
    </location>
</feature>
<evidence type="ECO:0000313" key="2">
    <source>
        <dbReference type="EMBL" id="ADV41807.1"/>
    </source>
</evidence>
<evidence type="ECO:0000256" key="1">
    <source>
        <dbReference type="SAM" id="Phobius"/>
    </source>
</evidence>